<feature type="transmembrane region" description="Helical" evidence="2">
    <location>
        <begin position="694"/>
        <end position="711"/>
    </location>
</feature>
<feature type="transmembrane region" description="Helical" evidence="2">
    <location>
        <begin position="1202"/>
        <end position="1220"/>
    </location>
</feature>
<sequence length="1255" mass="133096">MIGWVIVSIILILLAFGLGRRQGKRAASHSPQQLDALGEAWQRGYDEAVRYLGQSGGKAPAEPAVDEALGAPGGPVPPDNAQPAQPQQAAVNDAAPVVSGAEAVRGSQPYLQRVPANAASAYRAPAPAAATGSAVPAKPMKALTKRERELRNINITLYVAALMIVAAGALFLSFALPPLSKLIALFLLSAAFYGGGLITYSVKPSLRPAGAAFAGTGLALLPLCAIATHSTLELSGPATWLIFSAIGTVAVGYATLALKSRVLAWVAVLILVSTAMAGAATMQRGVLYYMLILLVLSIVLMLLAARSERIRASIFFQALIGTAQLLPAFVFVLAAILVEMLTSRDLFWIFALLTAQLLISVRLLVNRRLLRTYAARASFMAMLVSGCNYLGLTATSTWLVLACALGLQAVAVLRWATGYRQRLGLALKHLQIERAVLWSAGIASVFFAYFAAEGFEAFMLSCIAVPVFMALAVPGLLRGTKLEIGAIAVLPLVTLVDLQNYSWRPLPAFVLALVGLSLAHRRTRSLLKEITGHVRWVLELIGAGVLGAALQELTTDGDGSANGTASLIAVLLVMFILWVANLASRSLLERGLAQAHRLGRVGASALLGVVLLLGLRILSTRGEDGYGASSMAFLGLSSLAWFIVGLVVAAGLVIASGWRLRDLAVQRPELGQSISLGAAGLLLGLYALSFGRHFWPLAIFIGAASLGYFIWCLRRSSNQRWKVIYAALAQVLFSSMVWWLAYSMEFDIHGRFCLLLVSVAIPQLVRLLASIRRGNALRSELRWMAVGLLAGIPAATLAYGQFAGGLDRGAVLLACLFFGLHGLAAFKAETGLAIVKRQLYLLAPILSLILLISIPALAMPDATGWVRTIWWSSQAACAMLLAVGLGALILEWRLRAKKQYSLAVALAIFLPAVWAAAWQAGSWWAVAAHLLMACAFILMVHTRSSAWYAAGSSIMLAVAILRAVFEVRQAGGALMMELMDAAWALAGTGMVLYLLAIFHGRMKEPTPGYPRFGRLHADPPGAASRLYFAGMLFALLLAGGIGHLDAGATWQVVGGGLLIFGVAVLVRLYELPQALVTFGVDGFILLGALLSLSSYAQIAGAPRASSVAAYACIVAVVLVVWRNVRADARLQKIYLLAASAAGSLALLTALVESNGAAQVIGLVFFGALVAWGLKLGERLFIWWGAAAITLAVLWFLRDLAFLWLVVIGLGLIAAAVFKLVKVDKQESVPAKQGSLADPPMPAGPERTGQDGPEPS</sequence>
<feature type="transmembrane region" description="Helical" evidence="2">
    <location>
        <begin position="1104"/>
        <end position="1121"/>
    </location>
</feature>
<protein>
    <recommendedName>
        <fullName evidence="5">DUF2339 domain-containing protein</fullName>
    </recommendedName>
</protein>
<feature type="transmembrane region" description="Helical" evidence="2">
    <location>
        <begin position="601"/>
        <end position="619"/>
    </location>
</feature>
<keyword evidence="4" id="KW-1185">Reference proteome</keyword>
<evidence type="ECO:0000256" key="1">
    <source>
        <dbReference type="SAM" id="MobiDB-lite"/>
    </source>
</evidence>
<feature type="transmembrane region" description="Helical" evidence="2">
    <location>
        <begin position="1156"/>
        <end position="1173"/>
    </location>
</feature>
<proteinExistence type="predicted"/>
<feature type="transmembrane region" description="Helical" evidence="2">
    <location>
        <begin position="1022"/>
        <end position="1042"/>
    </location>
</feature>
<feature type="transmembrane region" description="Helical" evidence="2">
    <location>
        <begin position="1180"/>
        <end position="1196"/>
    </location>
</feature>
<feature type="transmembrane region" description="Helical" evidence="2">
    <location>
        <begin position="869"/>
        <end position="888"/>
    </location>
</feature>
<keyword evidence="2" id="KW-0812">Transmembrane</keyword>
<comment type="caution">
    <text evidence="3">The sequence shown here is derived from an EMBL/GenBank/DDBJ whole genome shotgun (WGS) entry which is preliminary data.</text>
</comment>
<dbReference type="EMBL" id="BJNE01000003">
    <property type="protein sequence ID" value="GEC11866.1"/>
    <property type="molecule type" value="Genomic_DNA"/>
</dbReference>
<accession>A0ABQ0RJ73</accession>
<feature type="transmembrane region" description="Helical" evidence="2">
    <location>
        <begin position="838"/>
        <end position="857"/>
    </location>
</feature>
<feature type="transmembrane region" description="Helical" evidence="2">
    <location>
        <begin position="1075"/>
        <end position="1098"/>
    </location>
</feature>
<feature type="transmembrane region" description="Helical" evidence="2">
    <location>
        <begin position="639"/>
        <end position="658"/>
    </location>
</feature>
<keyword evidence="2" id="KW-0472">Membrane</keyword>
<feature type="transmembrane region" description="Helical" evidence="2">
    <location>
        <begin position="372"/>
        <end position="392"/>
    </location>
</feature>
<feature type="transmembrane region" description="Helical" evidence="2">
    <location>
        <begin position="398"/>
        <end position="415"/>
    </location>
</feature>
<feature type="transmembrane region" description="Helical" evidence="2">
    <location>
        <begin position="182"/>
        <end position="202"/>
    </location>
</feature>
<feature type="transmembrane region" description="Helical" evidence="2">
    <location>
        <begin position="808"/>
        <end position="826"/>
    </location>
</feature>
<feature type="transmembrane region" description="Helical" evidence="2">
    <location>
        <begin position="670"/>
        <end position="688"/>
    </location>
</feature>
<feature type="transmembrane region" description="Helical" evidence="2">
    <location>
        <begin position="781"/>
        <end position="802"/>
    </location>
</feature>
<feature type="transmembrane region" description="Helical" evidence="2">
    <location>
        <begin position="748"/>
        <end position="769"/>
    </location>
</feature>
<gene>
    <name evidence="3" type="ORF">ANI01nite_10690</name>
</gene>
<feature type="transmembrane region" description="Helical" evidence="2">
    <location>
        <begin position="923"/>
        <end position="940"/>
    </location>
</feature>
<feature type="transmembrane region" description="Helical" evidence="2">
    <location>
        <begin position="1133"/>
        <end position="1150"/>
    </location>
</feature>
<feature type="transmembrane region" description="Helical" evidence="2">
    <location>
        <begin position="155"/>
        <end position="176"/>
    </location>
</feature>
<feature type="transmembrane region" description="Helical" evidence="2">
    <location>
        <begin position="723"/>
        <end position="742"/>
    </location>
</feature>
<feature type="region of interest" description="Disordered" evidence="1">
    <location>
        <begin position="54"/>
        <end position="85"/>
    </location>
</feature>
<feature type="region of interest" description="Disordered" evidence="1">
    <location>
        <begin position="1227"/>
        <end position="1255"/>
    </location>
</feature>
<evidence type="ECO:0000313" key="3">
    <source>
        <dbReference type="EMBL" id="GEC11866.1"/>
    </source>
</evidence>
<feature type="transmembrane region" description="Helical" evidence="2">
    <location>
        <begin position="435"/>
        <end position="452"/>
    </location>
</feature>
<feature type="transmembrane region" description="Helical" evidence="2">
    <location>
        <begin position="286"/>
        <end position="305"/>
    </location>
</feature>
<evidence type="ECO:0000256" key="2">
    <source>
        <dbReference type="SAM" id="Phobius"/>
    </source>
</evidence>
<feature type="transmembrane region" description="Helical" evidence="2">
    <location>
        <begin position="981"/>
        <end position="1001"/>
    </location>
</feature>
<feature type="transmembrane region" description="Helical" evidence="2">
    <location>
        <begin position="314"/>
        <end position="340"/>
    </location>
</feature>
<keyword evidence="2" id="KW-1133">Transmembrane helix</keyword>
<evidence type="ECO:0008006" key="5">
    <source>
        <dbReference type="Google" id="ProtNLM"/>
    </source>
</evidence>
<feature type="transmembrane region" description="Helical" evidence="2">
    <location>
        <begin position="533"/>
        <end position="551"/>
    </location>
</feature>
<evidence type="ECO:0000313" key="4">
    <source>
        <dbReference type="Proteomes" id="UP000316242"/>
    </source>
</evidence>
<organism evidence="3 4">
    <name type="scientific">Glutamicibacter nicotianae</name>
    <name type="common">Arthrobacter nicotianae</name>
    <dbReference type="NCBI Taxonomy" id="37929"/>
    <lineage>
        <taxon>Bacteria</taxon>
        <taxon>Bacillati</taxon>
        <taxon>Actinomycetota</taxon>
        <taxon>Actinomycetes</taxon>
        <taxon>Micrococcales</taxon>
        <taxon>Micrococcaceae</taxon>
        <taxon>Glutamicibacter</taxon>
    </lineage>
</organism>
<feature type="transmembrane region" description="Helical" evidence="2">
    <location>
        <begin position="238"/>
        <end position="256"/>
    </location>
</feature>
<dbReference type="Proteomes" id="UP000316242">
    <property type="component" value="Unassembled WGS sequence"/>
</dbReference>
<feature type="transmembrane region" description="Helical" evidence="2">
    <location>
        <begin position="346"/>
        <end position="365"/>
    </location>
</feature>
<feature type="transmembrane region" description="Helical" evidence="2">
    <location>
        <begin position="263"/>
        <end position="280"/>
    </location>
</feature>
<feature type="transmembrane region" description="Helical" evidence="2">
    <location>
        <begin position="209"/>
        <end position="232"/>
    </location>
</feature>
<feature type="transmembrane region" description="Helical" evidence="2">
    <location>
        <begin position="1048"/>
        <end position="1068"/>
    </location>
</feature>
<reference evidence="3 4" key="1">
    <citation type="submission" date="2019-06" db="EMBL/GenBank/DDBJ databases">
        <title>Whole genome shotgun sequence of Glutamicibacter nicotianae NBRC 14234.</title>
        <authorList>
            <person name="Hosoyama A."/>
            <person name="Uohara A."/>
            <person name="Ohji S."/>
            <person name="Ichikawa N."/>
        </authorList>
    </citation>
    <scope>NUCLEOTIDE SEQUENCE [LARGE SCALE GENOMIC DNA]</scope>
    <source>
        <strain evidence="3 4">NBRC 14234</strain>
    </source>
</reference>
<feature type="transmembrane region" description="Helical" evidence="2">
    <location>
        <begin position="563"/>
        <end position="580"/>
    </location>
</feature>
<feature type="transmembrane region" description="Helical" evidence="2">
    <location>
        <begin position="458"/>
        <end position="477"/>
    </location>
</feature>
<feature type="transmembrane region" description="Helical" evidence="2">
    <location>
        <begin position="6"/>
        <end position="23"/>
    </location>
</feature>
<name>A0ABQ0RJ73_GLUNI</name>
<feature type="transmembrane region" description="Helical" evidence="2">
    <location>
        <begin position="900"/>
        <end position="917"/>
    </location>
</feature>
<feature type="transmembrane region" description="Helical" evidence="2">
    <location>
        <begin position="947"/>
        <end position="965"/>
    </location>
</feature>